<reference evidence="4" key="1">
    <citation type="submission" date="2018-06" db="EMBL/GenBank/DDBJ databases">
        <authorList>
            <person name="Helene L.C."/>
            <person name="Dall'Agnol R."/>
            <person name="Delamuta J.R."/>
            <person name="Hungria M."/>
        </authorList>
    </citation>
    <scope>NUCLEOTIDE SEQUENCE [LARGE SCALE GENOMIC DNA]</scope>
    <source>
        <strain evidence="4">AC99b</strain>
    </source>
</reference>
<dbReference type="RefSeq" id="WP_146770256.1">
    <property type="nucleotide sequence ID" value="NZ_QMBP01000006.1"/>
</dbReference>
<dbReference type="OrthoDB" id="7869742at2"/>
<dbReference type="EMBL" id="QMBP01000006">
    <property type="protein sequence ID" value="RAZ90157.1"/>
    <property type="molecule type" value="Genomic_DNA"/>
</dbReference>
<comment type="caution">
    <text evidence="3">The sequence shown here is derived from an EMBL/GenBank/DDBJ whole genome shotgun (WGS) entry which is preliminary data.</text>
</comment>
<evidence type="ECO:0000313" key="3">
    <source>
        <dbReference type="EMBL" id="RAZ90157.1"/>
    </source>
</evidence>
<gene>
    <name evidence="3" type="ORF">DPM33_15120</name>
</gene>
<organism evidence="3 4">
    <name type="scientific">Mesorhizobium hawassense</name>
    <dbReference type="NCBI Taxonomy" id="1209954"/>
    <lineage>
        <taxon>Bacteria</taxon>
        <taxon>Pseudomonadati</taxon>
        <taxon>Pseudomonadota</taxon>
        <taxon>Alphaproteobacteria</taxon>
        <taxon>Hyphomicrobiales</taxon>
        <taxon>Phyllobacteriaceae</taxon>
        <taxon>Mesorhizobium</taxon>
    </lineage>
</organism>
<feature type="coiled-coil region" evidence="1">
    <location>
        <begin position="185"/>
        <end position="215"/>
    </location>
</feature>
<evidence type="ECO:0000256" key="2">
    <source>
        <dbReference type="SAM" id="MobiDB-lite"/>
    </source>
</evidence>
<sequence>MTDDTPKKRRRKPAEAAAPPSVDLPIDTKAVELRDIAGRLRDLAKMQKRYAARKWQVVGAERDAMDAALKTVGTETEKLIARQVAIETGIEIEAPRQPPAVETHTWDPLEIAVPGEPEYPFGARFRGDQKLLSKRRREFDQCYAAKVNKIAAEAGVGPRHPVYFENLLVVRAEVLADIFWTAERFTEAEDRIKAIESQMAKATDVEARMADADQRTASTLTAIEQRLADEQERFNEADTSHKADLDALKSDISGNLQRIEAGAIEEQRRLAEFASATEARSNELQGRLVETAKLHGADTVALMQRIAELEAKTLELENRPSVDFDVQEETEDEGRFVLRRFFRNGELFKEIRHQTRSPIWRGVHDRNREYQPGDMCTWGGSVWHADKPSIGQIGGDKGWSLMVKKGRDAQ</sequence>
<evidence type="ECO:0000313" key="4">
    <source>
        <dbReference type="Proteomes" id="UP000251558"/>
    </source>
</evidence>
<dbReference type="AlphaFoldDB" id="A0A330HZJ9"/>
<feature type="region of interest" description="Disordered" evidence="2">
    <location>
        <begin position="1"/>
        <end position="23"/>
    </location>
</feature>
<protein>
    <submittedName>
        <fullName evidence="3">Uncharacterized protein</fullName>
    </submittedName>
</protein>
<keyword evidence="1" id="KW-0175">Coiled coil</keyword>
<accession>A0A330HZJ9</accession>
<reference evidence="3 4" key="2">
    <citation type="submission" date="2018-07" db="EMBL/GenBank/DDBJ databases">
        <title>Diversity of Mesorhizobium strains in Brazil.</title>
        <authorList>
            <person name="Helene L.C.F."/>
            <person name="Dall'Agnol R."/>
            <person name="Delamuta J.R.M."/>
            <person name="Hungria M."/>
        </authorList>
    </citation>
    <scope>NUCLEOTIDE SEQUENCE [LARGE SCALE GENOMIC DNA]</scope>
    <source>
        <strain evidence="3 4">AC99b</strain>
    </source>
</reference>
<keyword evidence="4" id="KW-1185">Reference proteome</keyword>
<proteinExistence type="predicted"/>
<dbReference type="Proteomes" id="UP000251558">
    <property type="component" value="Unassembled WGS sequence"/>
</dbReference>
<evidence type="ECO:0000256" key="1">
    <source>
        <dbReference type="SAM" id="Coils"/>
    </source>
</evidence>
<name>A0A330HZJ9_9HYPH</name>